<proteinExistence type="predicted"/>
<organism evidence="4 5">
    <name type="scientific">Mycobacterium ahvazicum</name>
    <dbReference type="NCBI Taxonomy" id="1964395"/>
    <lineage>
        <taxon>Bacteria</taxon>
        <taxon>Bacillati</taxon>
        <taxon>Actinomycetota</taxon>
        <taxon>Actinomycetes</taxon>
        <taxon>Mycobacteriales</taxon>
        <taxon>Mycobacteriaceae</taxon>
        <taxon>Mycobacterium</taxon>
        <taxon>Mycobacterium simiae complex</taxon>
    </lineage>
</organism>
<feature type="compositionally biased region" description="Gly residues" evidence="1">
    <location>
        <begin position="458"/>
        <end position="467"/>
    </location>
</feature>
<dbReference type="InterPro" id="IPR038332">
    <property type="entry name" value="PPE_sf"/>
</dbReference>
<feature type="domain" description="ESX-1 secretion-associated protein EspB PE" evidence="2">
    <location>
        <begin position="12"/>
        <end position="92"/>
    </location>
</feature>
<name>A0A2K4Y6Z3_9MYCO</name>
<evidence type="ECO:0000256" key="1">
    <source>
        <dbReference type="SAM" id="MobiDB-lite"/>
    </source>
</evidence>
<feature type="region of interest" description="Disordered" evidence="1">
    <location>
        <begin position="294"/>
        <end position="379"/>
    </location>
</feature>
<dbReference type="RefSeq" id="WP_096285316.1">
    <property type="nucleotide sequence ID" value="NZ_FXEG02000002.1"/>
</dbReference>
<feature type="domain" description="ESX-1 secretion-associated protein EspB PPE" evidence="3">
    <location>
        <begin position="141"/>
        <end position="306"/>
    </location>
</feature>
<evidence type="ECO:0000313" key="5">
    <source>
        <dbReference type="Proteomes" id="UP000236318"/>
    </source>
</evidence>
<dbReference type="Pfam" id="PF18625">
    <property type="entry name" value="EspB_PE"/>
    <property type="match status" value="1"/>
</dbReference>
<dbReference type="Gene3D" id="1.20.1260.20">
    <property type="entry name" value="PPE superfamily"/>
    <property type="match status" value="1"/>
</dbReference>
<dbReference type="InterPro" id="IPR054056">
    <property type="entry name" value="EspB_PPE"/>
</dbReference>
<dbReference type="Proteomes" id="UP000236318">
    <property type="component" value="Unassembled WGS sequence"/>
</dbReference>
<evidence type="ECO:0000259" key="2">
    <source>
        <dbReference type="Pfam" id="PF18625"/>
    </source>
</evidence>
<feature type="region of interest" description="Disordered" evidence="1">
    <location>
        <begin position="458"/>
        <end position="484"/>
    </location>
</feature>
<protein>
    <submittedName>
        <fullName evidence="4">ESX-1 secretion-associated protein EspB</fullName>
    </submittedName>
</protein>
<reference evidence="4" key="1">
    <citation type="submission" date="2018-01" db="EMBL/GenBank/DDBJ databases">
        <authorList>
            <consortium name="Urmite Genomes"/>
        </authorList>
    </citation>
    <scope>NUCLEOTIDE SEQUENCE [LARGE SCALE GENOMIC DNA]</scope>
    <source>
        <strain evidence="4">AFP003</strain>
    </source>
</reference>
<evidence type="ECO:0000259" key="3">
    <source>
        <dbReference type="Pfam" id="PF21856"/>
    </source>
</evidence>
<comment type="caution">
    <text evidence="4">The sequence shown here is derived from an EMBL/GenBank/DDBJ whole genome shotgun (WGS) entry which is preliminary data.</text>
</comment>
<dbReference type="InterPro" id="IPR041275">
    <property type="entry name" value="EspB_PE"/>
</dbReference>
<sequence length="505" mass="54015">MTGPVMTKVVYEELIARANELEAPLVDQQGRGIPTEVPQPPCGLAIVKQGAKDLGYSADNMRYYLGLFEKSRKDLAQSLRNAAKAYRHVDEDAAAALRNETPLSGVAMPGPGPGDAGPAMFGAGVAPNQDVPEEAMDGLHNLEQAALELEQMDQGASFDRFAEQWAKYHDALRRARDRFRPFREWEGEAATAVGENFELQRTWLDNMARFSDQMSRQAQTVADEFRALRKQHVWGKDARHGKRVKWDYKSLVELEAWARANMHSGYETFMTTYNEASKNSLALLTDFRGKSGLPVSQVNPTAPPSAKKIDPPKPWKPSVRPSDEDIKKSHVLKPPPRPDWIPDDKPAPGPPTPSGDQGGLPFIPSTPMMPMMPSTAQTPDPQLAEALRDMKGQGAPKLPHGGGVKPASFGGAGVPGTPLQSWGEDGAPARAAAAGAAAGPAIAGRGVPGAGAMGGGMGGAPAAGGDKGTGKAKRVQGDEEALYTEQRSWTEGVIGLRGAKEVPKQ</sequence>
<dbReference type="OrthoDB" id="4753912at2"/>
<dbReference type="EMBL" id="FXEG02000002">
    <property type="protein sequence ID" value="SOX52559.1"/>
    <property type="molecule type" value="Genomic_DNA"/>
</dbReference>
<accession>A0A2K4Y6Z3</accession>
<feature type="compositionally biased region" description="Low complexity" evidence="1">
    <location>
        <begin position="365"/>
        <end position="375"/>
    </location>
</feature>
<gene>
    <name evidence="4" type="ORF">MAAFP003_1225</name>
</gene>
<evidence type="ECO:0000313" key="4">
    <source>
        <dbReference type="EMBL" id="SOX52559.1"/>
    </source>
</evidence>
<keyword evidence="5" id="KW-1185">Reference proteome</keyword>
<dbReference type="Pfam" id="PF21856">
    <property type="entry name" value="EspB_PPE"/>
    <property type="match status" value="1"/>
</dbReference>
<dbReference type="AlphaFoldDB" id="A0A2K4Y6Z3"/>